<protein>
    <submittedName>
        <fullName evidence="2">Uncharacterized protein</fullName>
    </submittedName>
</protein>
<dbReference type="HOGENOM" id="CLU_133276_0_0_5"/>
<reference evidence="2 3" key="1">
    <citation type="submission" date="2010-04" db="EMBL/GenBank/DDBJ databases">
        <authorList>
            <person name="Qin X."/>
            <person name="Bachman B."/>
            <person name="Battles P."/>
            <person name="Bell A."/>
            <person name="Bess C."/>
            <person name="Bickham C."/>
            <person name="Chaboub L."/>
            <person name="Chen D."/>
            <person name="Coyle M."/>
            <person name="Deiros D.R."/>
            <person name="Dinh H."/>
            <person name="Forbes L."/>
            <person name="Fowler G."/>
            <person name="Francisco L."/>
            <person name="Fu Q."/>
            <person name="Gubbala S."/>
            <person name="Hale W."/>
            <person name="Han Y."/>
            <person name="Hemphill L."/>
            <person name="Highlander S.K."/>
            <person name="Hirani K."/>
            <person name="Hogues M."/>
            <person name="Jackson L."/>
            <person name="Jakkamsetti A."/>
            <person name="Javaid M."/>
            <person name="Jiang H."/>
            <person name="Korchina V."/>
            <person name="Kovar C."/>
            <person name="Lara F."/>
            <person name="Lee S."/>
            <person name="Mata R."/>
            <person name="Mathew T."/>
            <person name="Moen C."/>
            <person name="Morales K."/>
            <person name="Munidasa M."/>
            <person name="Nazareth L."/>
            <person name="Ngo R."/>
            <person name="Nguyen L."/>
            <person name="Okwuonu G."/>
            <person name="Ongeri F."/>
            <person name="Patil S."/>
            <person name="Petrosino J."/>
            <person name="Pham C."/>
            <person name="Pham P."/>
            <person name="Pu L.-L."/>
            <person name="Puazo M."/>
            <person name="Raj R."/>
            <person name="Reid J."/>
            <person name="Rouhana J."/>
            <person name="Saada N."/>
            <person name="Shang Y."/>
            <person name="Simmons D."/>
            <person name="Thornton R."/>
            <person name="Warren J."/>
            <person name="Weissenberger G."/>
            <person name="Zhang J."/>
            <person name="Zhang L."/>
            <person name="Zhou C."/>
            <person name="Zhu D."/>
            <person name="Muzny D."/>
            <person name="Worley K."/>
            <person name="Gibbs R."/>
        </authorList>
    </citation>
    <scope>NUCLEOTIDE SEQUENCE [LARGE SCALE GENOMIC DNA]</scope>
    <source>
        <strain evidence="2 3">ATCC 49957</strain>
    </source>
</reference>
<sequence length="153" mass="17556">MTMTDDSRPALTVHELFEEKHRLEAEKQAAERAAARHAAEELAERQKAFEARPFTEADRQAMLRHIHESFDRGERELMLVSFPSGFCADGGRRINHALEGWPEELPGYARRLYDFWQEALRPGGFGFNARIINYPHGMPGDVGLFVTWPEAEM</sequence>
<keyword evidence="3" id="KW-1185">Reference proteome</keyword>
<dbReference type="AlphaFoldDB" id="D5RUE3"/>
<dbReference type="OrthoDB" id="7871683at2"/>
<evidence type="ECO:0000256" key="1">
    <source>
        <dbReference type="SAM" id="Coils"/>
    </source>
</evidence>
<gene>
    <name evidence="2" type="ORF">HMPREF0731_4705</name>
</gene>
<evidence type="ECO:0000313" key="2">
    <source>
        <dbReference type="EMBL" id="EFH09076.1"/>
    </source>
</evidence>
<evidence type="ECO:0000313" key="3">
    <source>
        <dbReference type="Proteomes" id="UP000005324"/>
    </source>
</evidence>
<keyword evidence="1" id="KW-0175">Coiled coil</keyword>
<dbReference type="Proteomes" id="UP000005324">
    <property type="component" value="Unassembled WGS sequence"/>
</dbReference>
<feature type="coiled-coil region" evidence="1">
    <location>
        <begin position="13"/>
        <end position="45"/>
    </location>
</feature>
<name>D5RUE3_9PROT</name>
<accession>D5RUE3</accession>
<dbReference type="EMBL" id="ADVL01000978">
    <property type="protein sequence ID" value="EFH09076.1"/>
    <property type="molecule type" value="Genomic_DNA"/>
</dbReference>
<proteinExistence type="predicted"/>
<comment type="caution">
    <text evidence="2">The sequence shown here is derived from an EMBL/GenBank/DDBJ whole genome shotgun (WGS) entry which is preliminary data.</text>
</comment>
<organism evidence="2 3">
    <name type="scientific">Pseudoroseomonas cervicalis ATCC 49957</name>
    <dbReference type="NCBI Taxonomy" id="525371"/>
    <lineage>
        <taxon>Bacteria</taxon>
        <taxon>Pseudomonadati</taxon>
        <taxon>Pseudomonadota</taxon>
        <taxon>Alphaproteobacteria</taxon>
        <taxon>Acetobacterales</taxon>
        <taxon>Roseomonadaceae</taxon>
        <taxon>Roseomonas</taxon>
    </lineage>
</organism>